<evidence type="ECO:0000313" key="5">
    <source>
        <dbReference type="Proteomes" id="UP000549695"/>
    </source>
</evidence>
<dbReference type="Proteomes" id="UP000549695">
    <property type="component" value="Unassembled WGS sequence"/>
</dbReference>
<feature type="compositionally biased region" description="Low complexity" evidence="2">
    <location>
        <begin position="358"/>
        <end position="392"/>
    </location>
</feature>
<feature type="domain" description="Xaa-Pro dipeptidyl-peptidase C-terminal" evidence="3">
    <location>
        <begin position="273"/>
        <end position="518"/>
    </location>
</feature>
<dbReference type="InterPro" id="IPR005674">
    <property type="entry name" value="CocE/Ser_esterase"/>
</dbReference>
<accession>A0A852WH57</accession>
<dbReference type="Gene3D" id="2.60.120.260">
    <property type="entry name" value="Galactose-binding domain-like"/>
    <property type="match status" value="1"/>
</dbReference>
<dbReference type="InterPro" id="IPR013736">
    <property type="entry name" value="Xaa-Pro_dipept_C"/>
</dbReference>
<evidence type="ECO:0000313" key="4">
    <source>
        <dbReference type="EMBL" id="NYG04682.1"/>
    </source>
</evidence>
<dbReference type="AlphaFoldDB" id="A0A852WH57"/>
<dbReference type="InterPro" id="IPR029058">
    <property type="entry name" value="AB_hydrolase_fold"/>
</dbReference>
<name>A0A852WH57_PSEA5</name>
<dbReference type="RefSeq" id="WP_179762392.1">
    <property type="nucleotide sequence ID" value="NZ_BAAAJZ010000007.1"/>
</dbReference>
<dbReference type="NCBIfam" id="TIGR00976">
    <property type="entry name" value="CocE_NonD"/>
    <property type="match status" value="1"/>
</dbReference>
<dbReference type="GeneID" id="98054630"/>
<gene>
    <name evidence="4" type="ORF">HDA37_004967</name>
</gene>
<dbReference type="SUPFAM" id="SSF53474">
    <property type="entry name" value="alpha/beta-Hydrolases"/>
    <property type="match status" value="1"/>
</dbReference>
<dbReference type="Gene3D" id="3.40.50.1820">
    <property type="entry name" value="alpha/beta hydrolase"/>
    <property type="match status" value="1"/>
</dbReference>
<organism evidence="4 5">
    <name type="scientific">Pseudonocardia alni</name>
    <name type="common">Amycolata alni</name>
    <dbReference type="NCBI Taxonomy" id="33907"/>
    <lineage>
        <taxon>Bacteria</taxon>
        <taxon>Bacillati</taxon>
        <taxon>Actinomycetota</taxon>
        <taxon>Actinomycetes</taxon>
        <taxon>Pseudonocardiales</taxon>
        <taxon>Pseudonocardiaceae</taxon>
        <taxon>Pseudonocardia</taxon>
    </lineage>
</organism>
<protein>
    <recommendedName>
        <fullName evidence="3">Xaa-Pro dipeptidyl-peptidase C-terminal domain-containing protein</fullName>
    </recommendedName>
</protein>
<evidence type="ECO:0000259" key="3">
    <source>
        <dbReference type="SMART" id="SM00939"/>
    </source>
</evidence>
<proteinExistence type="predicted"/>
<evidence type="ECO:0000256" key="1">
    <source>
        <dbReference type="ARBA" id="ARBA00022801"/>
    </source>
</evidence>
<feature type="region of interest" description="Disordered" evidence="2">
    <location>
        <begin position="319"/>
        <end position="407"/>
    </location>
</feature>
<keyword evidence="1" id="KW-0378">Hydrolase</keyword>
<dbReference type="Pfam" id="PF02129">
    <property type="entry name" value="Peptidase_S15"/>
    <property type="match status" value="1"/>
</dbReference>
<dbReference type="InterPro" id="IPR008979">
    <property type="entry name" value="Galactose-bd-like_sf"/>
</dbReference>
<dbReference type="GO" id="GO:0008239">
    <property type="term" value="F:dipeptidyl-peptidase activity"/>
    <property type="evidence" value="ECO:0007669"/>
    <property type="project" value="InterPro"/>
</dbReference>
<dbReference type="SUPFAM" id="SSF49785">
    <property type="entry name" value="Galactose-binding domain-like"/>
    <property type="match status" value="1"/>
</dbReference>
<evidence type="ECO:0000256" key="2">
    <source>
        <dbReference type="SAM" id="MobiDB-lite"/>
    </source>
</evidence>
<dbReference type="SMART" id="SM00939">
    <property type="entry name" value="PepX_C"/>
    <property type="match status" value="1"/>
</dbReference>
<dbReference type="EMBL" id="JACCCZ010000001">
    <property type="protein sequence ID" value="NYG04682.1"/>
    <property type="molecule type" value="Genomic_DNA"/>
</dbReference>
<dbReference type="Gene3D" id="1.10.3020.10">
    <property type="entry name" value="alpha-amino acid ester hydrolase ( Helical cap domain)"/>
    <property type="match status" value="1"/>
</dbReference>
<keyword evidence="5" id="KW-1185">Reference proteome</keyword>
<reference evidence="4 5" key="1">
    <citation type="submission" date="2020-07" db="EMBL/GenBank/DDBJ databases">
        <title>Sequencing the genomes of 1000 actinobacteria strains.</title>
        <authorList>
            <person name="Klenk H.-P."/>
        </authorList>
    </citation>
    <scope>NUCLEOTIDE SEQUENCE [LARGE SCALE GENOMIC DNA]</scope>
    <source>
        <strain evidence="4 5">DSM 44749</strain>
    </source>
</reference>
<comment type="caution">
    <text evidence="4">The sequence shown here is derived from an EMBL/GenBank/DDBJ whole genome shotgun (WGS) entry which is preliminary data.</text>
</comment>
<sequence>MTGPARPGPSAQGTVDLDLTAPDGARLAATLVRPAAPTWPAVLIRTPYGRGRLLPEARGWAAHGFGCLVVDVRGRGGSTGEFRPYAHETDDGAAALAALRATPGCDGRVVLAGASYGAHCAVAGALADPDVCGVLAAVPALGPGETAREPGGAARLACRIGWWSEHGAGARPAAPSAAATLPVSGALTPAPDGWADLWDAPEETPWLWSGIARAAMPLLAVGGTADPFAARTRELARRWGGPSRLVLGPWGHQLDAPAPGAVLAGRRIGAVYAAWARAAVQGRPRGRGAFVAVGETGRWVRAGDGPAVTVAAAPPDGFPAGFVADPERPVRSRAPGAPTPALASTDGAAPAATPPAATPAATPATSTGATAATTSATTAATTSATTESAAAGRPADRVVAHTPPLPAGVLAGPLVVTVTGDTDAPDADWVVRVGLRGHDLVTAVHRHRGPASRQVVVTTPPVGAAVGEGDRLRVEIAGHHWPAHARNPHTGQDPAHATDLRADHRTVHALRLDLPHVRPGRDEVAAAAIPEEVTL</sequence>
<dbReference type="InterPro" id="IPR000383">
    <property type="entry name" value="Xaa-Pro-like_dom"/>
</dbReference>